<dbReference type="GO" id="GO:0008270">
    <property type="term" value="F:zinc ion binding"/>
    <property type="evidence" value="ECO:0007669"/>
    <property type="project" value="UniProtKB-UniRule"/>
</dbReference>
<comment type="caution">
    <text evidence="3">Lacks conserved residue(s) required for the propagation of feature annotation.</text>
</comment>
<organism evidence="6 7">
    <name type="scientific">Nitrobacter hamburgensis (strain DSM 10229 / NCIMB 13809 / X14)</name>
    <dbReference type="NCBI Taxonomy" id="323097"/>
    <lineage>
        <taxon>Bacteria</taxon>
        <taxon>Pseudomonadati</taxon>
        <taxon>Pseudomonadota</taxon>
        <taxon>Alphaproteobacteria</taxon>
        <taxon>Hyphomicrobiales</taxon>
        <taxon>Nitrobacteraceae</taxon>
        <taxon>Nitrobacter</taxon>
    </lineage>
</organism>
<keyword evidence="2 3" id="KW-0665">Pyrimidine biosynthesis</keyword>
<evidence type="ECO:0000259" key="5">
    <source>
        <dbReference type="Pfam" id="PF12890"/>
    </source>
</evidence>
<dbReference type="AlphaFoldDB" id="Q1QL22"/>
<keyword evidence="7" id="KW-1185">Reference proteome</keyword>
<dbReference type="STRING" id="323097.Nham_2283"/>
<dbReference type="InterPro" id="IPR032466">
    <property type="entry name" value="Metal_Hydrolase"/>
</dbReference>
<feature type="active site" evidence="3">
    <location>
        <position position="314"/>
    </location>
</feature>
<dbReference type="NCBIfam" id="TIGR00857">
    <property type="entry name" value="pyrC_multi"/>
    <property type="match status" value="1"/>
</dbReference>
<feature type="binding site" evidence="3">
    <location>
        <position position="188"/>
    </location>
    <ligand>
        <name>Zn(2+)</name>
        <dbReference type="ChEBI" id="CHEBI:29105"/>
        <label>2</label>
    </ligand>
</feature>
<feature type="domain" description="Amidohydrolase 3" evidence="4">
    <location>
        <begin position="350"/>
        <end position="430"/>
    </location>
</feature>
<dbReference type="KEGG" id="nha:Nham_2283"/>
<comment type="function">
    <text evidence="3">Catalyzes the reversible cyclization of carbamoyl aspartate to dihydroorotate.</text>
</comment>
<dbReference type="PANTHER" id="PTHR43668">
    <property type="entry name" value="ALLANTOINASE"/>
    <property type="match status" value="1"/>
</dbReference>
<evidence type="ECO:0000313" key="6">
    <source>
        <dbReference type="EMBL" id="ABE63075.1"/>
    </source>
</evidence>
<keyword evidence="3 6" id="KW-0378">Hydrolase</keyword>
<dbReference type="eggNOG" id="COG0044">
    <property type="taxonomic scope" value="Bacteria"/>
</dbReference>
<dbReference type="NCBIfam" id="NF006558">
    <property type="entry name" value="PRK09059.1"/>
    <property type="match status" value="1"/>
</dbReference>
<dbReference type="SUPFAM" id="SSF51338">
    <property type="entry name" value="Composite domain of metallo-dependent hydrolases"/>
    <property type="match status" value="1"/>
</dbReference>
<dbReference type="GO" id="GO:0006145">
    <property type="term" value="P:purine nucleobase catabolic process"/>
    <property type="evidence" value="ECO:0007669"/>
    <property type="project" value="TreeGrafter"/>
</dbReference>
<dbReference type="EMBL" id="CP000319">
    <property type="protein sequence ID" value="ABE63075.1"/>
    <property type="molecule type" value="Genomic_DNA"/>
</dbReference>
<dbReference type="InterPro" id="IPR024403">
    <property type="entry name" value="DHOase_cat"/>
</dbReference>
<evidence type="ECO:0000259" key="4">
    <source>
        <dbReference type="Pfam" id="PF07969"/>
    </source>
</evidence>
<sequence>MLSGNRPILLANARIVDPARDLDGPGDVLIADGVVRDARRDIAAAGVPEGTDIINCAGKIVAPGLIDIRAFVGEPGAGHRETFASASRAAAAGGITTIVCQPDTSPVIDNSATVDFVLRRARDTAIVNIHPMAALTKGLAGKEMTEIGLLKAAGAVAFTDGARSVMNARVMRRALTYARDFDALIVHHTEDAHLVGEGVMNEGELSARLGLMGIPAAAEAMVLERDMRLVALTGGRYHAASLTCAESLDILKRARDAGLRVTASASINHLTLNENDIGPYRTFLKLSPPLRSEDDRRALVVALASGLIDVVMSDHNPQDVETKRLPFAEAAAGAIGLETMLTAALRLVHNAELDFKTLIRAMSTRPAELLGLPGGSLRPGAPADVIVIDPDTPWILDPADLKSQCKNTPFDESRFSGRVVRTIVGGRTVFEHV</sequence>
<dbReference type="InterPro" id="IPR011059">
    <property type="entry name" value="Metal-dep_hydrolase_composite"/>
</dbReference>
<comment type="pathway">
    <text evidence="3">Pyrimidine metabolism; UMP biosynthesis via de novo pathway; (S)-dihydroorotate from bicarbonate: step 3/3.</text>
</comment>
<dbReference type="GO" id="GO:0005737">
    <property type="term" value="C:cytoplasm"/>
    <property type="evidence" value="ECO:0007669"/>
    <property type="project" value="TreeGrafter"/>
</dbReference>
<evidence type="ECO:0000256" key="1">
    <source>
        <dbReference type="ARBA" id="ARBA00022833"/>
    </source>
</evidence>
<dbReference type="Gene3D" id="3.20.20.140">
    <property type="entry name" value="Metal-dependent hydrolases"/>
    <property type="match status" value="1"/>
</dbReference>
<dbReference type="OrthoDB" id="9803027at2"/>
<dbReference type="SUPFAM" id="SSF51556">
    <property type="entry name" value="Metallo-dependent hydrolases"/>
    <property type="match status" value="1"/>
</dbReference>
<dbReference type="RefSeq" id="WP_011510752.1">
    <property type="nucleotide sequence ID" value="NC_007964.1"/>
</dbReference>
<evidence type="ECO:0000313" key="7">
    <source>
        <dbReference type="Proteomes" id="UP000001953"/>
    </source>
</evidence>
<dbReference type="GO" id="GO:0044205">
    <property type="term" value="P:'de novo' UMP biosynthetic process"/>
    <property type="evidence" value="ECO:0007669"/>
    <property type="project" value="UniProtKB-UniRule"/>
</dbReference>
<proteinExistence type="inferred from homology"/>
<dbReference type="HAMAP" id="MF_00220_B">
    <property type="entry name" value="PyrC_classI_B"/>
    <property type="match status" value="1"/>
</dbReference>
<dbReference type="GO" id="GO:0004151">
    <property type="term" value="F:dihydroorotase activity"/>
    <property type="evidence" value="ECO:0007669"/>
    <property type="project" value="UniProtKB-UniRule"/>
</dbReference>
<reference evidence="6 7" key="1">
    <citation type="submission" date="2006-03" db="EMBL/GenBank/DDBJ databases">
        <title>Complete sequence of chromosome of Nitrobacter hamburgensis X14.</title>
        <authorList>
            <consortium name="US DOE Joint Genome Institute"/>
            <person name="Copeland A."/>
            <person name="Lucas S."/>
            <person name="Lapidus A."/>
            <person name="Barry K."/>
            <person name="Detter J.C."/>
            <person name="Glavina del Rio T."/>
            <person name="Hammon N."/>
            <person name="Israni S."/>
            <person name="Dalin E."/>
            <person name="Tice H."/>
            <person name="Pitluck S."/>
            <person name="Chain P."/>
            <person name="Malfatti S."/>
            <person name="Shin M."/>
            <person name="Vergez L."/>
            <person name="Schmutz J."/>
            <person name="Larimer F."/>
            <person name="Land M."/>
            <person name="Hauser L."/>
            <person name="Kyrpides N."/>
            <person name="Ivanova N."/>
            <person name="Ward B."/>
            <person name="Arp D."/>
            <person name="Klotz M."/>
            <person name="Stein L."/>
            <person name="O'Mullan G."/>
            <person name="Starkenburg S."/>
            <person name="Sayavedra L."/>
            <person name="Poret-Peterson A.T."/>
            <person name="Gentry M.E."/>
            <person name="Bruce D."/>
            <person name="Richardson P."/>
        </authorList>
    </citation>
    <scope>NUCLEOTIDE SEQUENCE [LARGE SCALE GENOMIC DNA]</scope>
    <source>
        <strain evidence="7">DSM 10229 / NCIMB 13809 / X14</strain>
    </source>
</reference>
<keyword evidence="3" id="KW-0479">Metal-binding</keyword>
<protein>
    <recommendedName>
        <fullName evidence="3">Dihydroorotase</fullName>
        <shortName evidence="3">DHOase</shortName>
        <ecNumber evidence="3">3.5.2.3</ecNumber>
    </recommendedName>
</protein>
<dbReference type="HOGENOM" id="CLU_015572_1_0_5"/>
<dbReference type="EC" id="3.5.2.3" evidence="3"/>
<dbReference type="InterPro" id="IPR013108">
    <property type="entry name" value="Amidohydro_3"/>
</dbReference>
<dbReference type="PANTHER" id="PTHR43668:SF2">
    <property type="entry name" value="ALLANTOINASE"/>
    <property type="match status" value="1"/>
</dbReference>
<gene>
    <name evidence="3" type="primary">pyrC</name>
    <name evidence="6" type="ordered locus">Nham_2283</name>
</gene>
<dbReference type="UniPathway" id="UPA00070">
    <property type="reaction ID" value="UER00117"/>
</dbReference>
<dbReference type="InterPro" id="IPR004722">
    <property type="entry name" value="DHOase"/>
</dbReference>
<dbReference type="InterPro" id="IPR050138">
    <property type="entry name" value="DHOase/Allantoinase_Hydrolase"/>
</dbReference>
<keyword evidence="1 3" id="KW-0862">Zinc</keyword>
<feature type="domain" description="Dihydroorotase catalytic" evidence="5">
    <location>
        <begin position="58"/>
        <end position="246"/>
    </location>
</feature>
<accession>Q1QL22</accession>
<dbReference type="Proteomes" id="UP000001953">
    <property type="component" value="Chromosome"/>
</dbReference>
<dbReference type="CDD" id="cd01317">
    <property type="entry name" value="DHOase_IIa"/>
    <property type="match status" value="1"/>
</dbReference>
<name>Q1QL22_NITHX</name>
<dbReference type="GO" id="GO:0004038">
    <property type="term" value="F:allantoinase activity"/>
    <property type="evidence" value="ECO:0007669"/>
    <property type="project" value="TreeGrafter"/>
</dbReference>
<evidence type="ECO:0000256" key="2">
    <source>
        <dbReference type="ARBA" id="ARBA00022975"/>
    </source>
</evidence>
<evidence type="ECO:0000256" key="3">
    <source>
        <dbReference type="HAMAP-Rule" id="MF_00220"/>
    </source>
</evidence>
<comment type="catalytic activity">
    <reaction evidence="3">
        <text>(S)-dihydroorotate + H2O = N-carbamoyl-L-aspartate + H(+)</text>
        <dbReference type="Rhea" id="RHEA:24296"/>
        <dbReference type="ChEBI" id="CHEBI:15377"/>
        <dbReference type="ChEBI" id="CHEBI:15378"/>
        <dbReference type="ChEBI" id="CHEBI:30864"/>
        <dbReference type="ChEBI" id="CHEBI:32814"/>
        <dbReference type="EC" id="3.5.2.3"/>
    </reaction>
</comment>
<dbReference type="Pfam" id="PF12890">
    <property type="entry name" value="DHOase"/>
    <property type="match status" value="1"/>
</dbReference>
<comment type="similarity">
    <text evidence="3">Belongs to the metallo-dependent hydrolases superfamily. DHOase family. Class I DHOase subfamily.</text>
</comment>
<dbReference type="Gene3D" id="2.30.40.10">
    <property type="entry name" value="Urease, subunit C, domain 1"/>
    <property type="match status" value="1"/>
</dbReference>
<dbReference type="Pfam" id="PF07969">
    <property type="entry name" value="Amidohydro_3"/>
    <property type="match status" value="1"/>
</dbReference>
<feature type="binding site" evidence="3">
    <location>
        <position position="314"/>
    </location>
    <ligand>
        <name>Zn(2+)</name>
        <dbReference type="ChEBI" id="CHEBI:29105"/>
        <label>1</label>
    </ligand>
</feature>
<comment type="cofactor">
    <cofactor evidence="3">
        <name>Zn(2+)</name>
        <dbReference type="ChEBI" id="CHEBI:29105"/>
    </cofactor>
    <text evidence="3">Binds 2 Zn(2+) ions per subunit.</text>
</comment>